<reference evidence="1" key="2">
    <citation type="submission" date="2021-05" db="EMBL/GenBank/DDBJ databases">
        <authorList>
            <person name="Pain A."/>
        </authorList>
    </citation>
    <scope>NUCLEOTIDE SEQUENCE</scope>
    <source>
        <strain evidence="1">1802A</strain>
    </source>
</reference>
<evidence type="ECO:0000313" key="2">
    <source>
        <dbReference type="Proteomes" id="UP001195914"/>
    </source>
</evidence>
<proteinExistence type="predicted"/>
<organism evidence="1 2">
    <name type="scientific">Babesia divergens</name>
    <dbReference type="NCBI Taxonomy" id="32595"/>
    <lineage>
        <taxon>Eukaryota</taxon>
        <taxon>Sar</taxon>
        <taxon>Alveolata</taxon>
        <taxon>Apicomplexa</taxon>
        <taxon>Aconoidasida</taxon>
        <taxon>Piroplasmida</taxon>
        <taxon>Babesiidae</taxon>
        <taxon>Babesia</taxon>
    </lineage>
</organism>
<accession>A0AAD9LHX6</accession>
<name>A0AAD9LHX6_BABDI</name>
<evidence type="ECO:0000313" key="1">
    <source>
        <dbReference type="EMBL" id="KAK1937373.1"/>
    </source>
</evidence>
<dbReference type="Proteomes" id="UP001195914">
    <property type="component" value="Unassembled WGS sequence"/>
</dbReference>
<dbReference type="AlphaFoldDB" id="A0AAD9LHX6"/>
<gene>
    <name evidence="1" type="ORF">X943_001403</name>
</gene>
<reference evidence="1" key="1">
    <citation type="journal article" date="2014" name="Nucleic Acids Res.">
        <title>The evolutionary dynamics of variant antigen genes in Babesia reveal a history of genomic innovation underlying host-parasite interaction.</title>
        <authorList>
            <person name="Jackson A.P."/>
            <person name="Otto T.D."/>
            <person name="Darby A."/>
            <person name="Ramaprasad A."/>
            <person name="Xia D."/>
            <person name="Echaide I.E."/>
            <person name="Farber M."/>
            <person name="Gahlot S."/>
            <person name="Gamble J."/>
            <person name="Gupta D."/>
            <person name="Gupta Y."/>
            <person name="Jackson L."/>
            <person name="Malandrin L."/>
            <person name="Malas T.B."/>
            <person name="Moussa E."/>
            <person name="Nair M."/>
            <person name="Reid A.J."/>
            <person name="Sanders M."/>
            <person name="Sharma J."/>
            <person name="Tracey A."/>
            <person name="Quail M.A."/>
            <person name="Weir W."/>
            <person name="Wastling J.M."/>
            <person name="Hall N."/>
            <person name="Willadsen P."/>
            <person name="Lingelbach K."/>
            <person name="Shiels B."/>
            <person name="Tait A."/>
            <person name="Berriman M."/>
            <person name="Allred D.R."/>
            <person name="Pain A."/>
        </authorList>
    </citation>
    <scope>NUCLEOTIDE SEQUENCE</scope>
    <source>
        <strain evidence="1">1802A</strain>
    </source>
</reference>
<keyword evidence="2" id="KW-1185">Reference proteome</keyword>
<comment type="caution">
    <text evidence="1">The sequence shown here is derived from an EMBL/GenBank/DDBJ whole genome shotgun (WGS) entry which is preliminary data.</text>
</comment>
<sequence>MVFQRVYLKECSHALLISKRSYNPPSMLMEQFLMHSIAARKTWSKQHPDFRTRRPLVEPYNLGRLHPEKEWWRLPRKGLSPQTFMGFPDVAHISKRGGSLYTHLMDGHTLTMVVYRCLETGVDDITIWRRLSLQALQLAMSLDPYIVSLLFLYFSRSPHYDYKFVATYTGRVLATLDQFKLLECANVLMAMENSMFMHEATRDRILKHAEILCLTGYNSIPAEDALKFISAINGAPTNTSYILMALGEIIEMADLSTEDGDVIVDALYHACTLKGQIDRLCVNRIFDEVCDRLERVKECKHSYNIAVLNAMATFHYRRPLAVDMIQDRLKGNVHSANLVELCRYMALSTRIYPALSVANVRSEAIKAFDQLVEDPLLGVQYLGGCLPSAKALDSKERMGDLPKDTVLDLYTALVNTKTAVLADFMPYVNRVVKHAWNLLPDLTVPETCRLAVTYPQYIYISYQCHGEHAIASLVGREMVEEAFRRIADSVDTLTVDEKCTFIRFCTKDTMLASQLSRILDGRPELIPPSRLLAEALLDLYET</sequence>
<protein>
    <submittedName>
        <fullName evidence="1">Uncharacterized protein</fullName>
    </submittedName>
</protein>
<dbReference type="EMBL" id="JAHBMH010000033">
    <property type="protein sequence ID" value="KAK1937373.1"/>
    <property type="molecule type" value="Genomic_DNA"/>
</dbReference>